<evidence type="ECO:0000259" key="4">
    <source>
        <dbReference type="Pfam" id="PF01521"/>
    </source>
</evidence>
<dbReference type="GO" id="GO:0016226">
    <property type="term" value="P:iron-sulfur cluster assembly"/>
    <property type="evidence" value="ECO:0007669"/>
    <property type="project" value="InterPro"/>
</dbReference>
<sequence length="173" mass="18740">MLPTIRILASKPAARHLCSTCGLLTPLRRVASVIHVSPVAPPPLPSASTEAMAAVRKNTVKRGPRRAALTLTASAVSRLRQLYANPSDPKLLKIGTKKKGCSGQTYSLEYVTHPSKLDEVIEQDGVKVLIDSKALFSLVGSEMDYVEDKLSSQFVFHNPNVKEMCGCGMSFMT</sequence>
<dbReference type="Proteomes" id="UP000320475">
    <property type="component" value="Unassembled WGS sequence"/>
</dbReference>
<evidence type="ECO:0000313" key="8">
    <source>
        <dbReference type="Proteomes" id="UP000320475"/>
    </source>
</evidence>
<dbReference type="InterPro" id="IPR017870">
    <property type="entry name" value="FeS_cluster_insertion_CS"/>
</dbReference>
<dbReference type="PANTHER" id="PTHR10072">
    <property type="entry name" value="IRON-SULFUR CLUSTER ASSEMBLY PROTEIN"/>
    <property type="match status" value="1"/>
</dbReference>
<dbReference type="STRING" id="286115.A0A507CWS0"/>
<dbReference type="Gene3D" id="2.60.300.12">
    <property type="entry name" value="HesB-like domain"/>
    <property type="match status" value="1"/>
</dbReference>
<dbReference type="FunFam" id="2.60.300.12:FF:000001">
    <property type="entry name" value="Iron-binding protein IscA"/>
    <property type="match status" value="1"/>
</dbReference>
<feature type="domain" description="Core" evidence="4">
    <location>
        <begin position="69"/>
        <end position="168"/>
    </location>
</feature>
<dbReference type="GO" id="GO:0051537">
    <property type="term" value="F:2 iron, 2 sulfur cluster binding"/>
    <property type="evidence" value="ECO:0007669"/>
    <property type="project" value="TreeGrafter"/>
</dbReference>
<comment type="similarity">
    <text evidence="1">Belongs to the HesB/IscA family.</text>
</comment>
<dbReference type="InterPro" id="IPR050322">
    <property type="entry name" value="Fe-S_cluster_asmbl/transfer"/>
</dbReference>
<dbReference type="SUPFAM" id="SSF89360">
    <property type="entry name" value="HesB-like domain"/>
    <property type="match status" value="1"/>
</dbReference>
<keyword evidence="7" id="KW-1185">Reference proteome</keyword>
<dbReference type="PANTHER" id="PTHR10072:SF41">
    <property type="entry name" value="IRON-SULFUR CLUSTER ASSEMBLY 1 HOMOLOG, MITOCHONDRIAL"/>
    <property type="match status" value="1"/>
</dbReference>
<protein>
    <recommendedName>
        <fullName evidence="3">Iron-sulfur assembly protein 1</fullName>
    </recommendedName>
</protein>
<dbReference type="Proteomes" id="UP000317494">
    <property type="component" value="Unassembled WGS sequence"/>
</dbReference>
<comment type="function">
    <text evidence="2">Involved in the assembly of mitochondrial and cytoplasmic iron-sulfur proteins. Probably involved in the binding of an intermediate of Fe/S cluster assembly.</text>
</comment>
<dbReference type="PROSITE" id="PS01152">
    <property type="entry name" value="HESB"/>
    <property type="match status" value="1"/>
</dbReference>
<evidence type="ECO:0000256" key="1">
    <source>
        <dbReference type="ARBA" id="ARBA00006718"/>
    </source>
</evidence>
<dbReference type="EMBL" id="QEAN01000196">
    <property type="protein sequence ID" value="TPX43558.1"/>
    <property type="molecule type" value="Genomic_DNA"/>
</dbReference>
<comment type="caution">
    <text evidence="6">The sequence shown here is derived from an EMBL/GenBank/DDBJ whole genome shotgun (WGS) entry which is preliminary data.</text>
</comment>
<dbReference type="Pfam" id="PF01521">
    <property type="entry name" value="Fe-S_biosyn"/>
    <property type="match status" value="1"/>
</dbReference>
<dbReference type="InterPro" id="IPR016092">
    <property type="entry name" value="ATAP"/>
</dbReference>
<dbReference type="VEuPathDB" id="FungiDB:SeMB42_g04675"/>
<dbReference type="GO" id="GO:0005739">
    <property type="term" value="C:mitochondrion"/>
    <property type="evidence" value="ECO:0007669"/>
    <property type="project" value="TreeGrafter"/>
</dbReference>
<accession>A0A507CWS0</accession>
<evidence type="ECO:0000313" key="7">
    <source>
        <dbReference type="Proteomes" id="UP000317494"/>
    </source>
</evidence>
<reference evidence="7 8" key="1">
    <citation type="journal article" date="2019" name="Sci. Rep.">
        <title>Comparative genomics of chytrid fungi reveal insights into the obligate biotrophic and pathogenic lifestyle of Synchytrium endobioticum.</title>
        <authorList>
            <person name="van de Vossenberg B.T.L.H."/>
            <person name="Warris S."/>
            <person name="Nguyen H.D.T."/>
            <person name="van Gent-Pelzer M.P.E."/>
            <person name="Joly D.L."/>
            <person name="van de Geest H.C."/>
            <person name="Bonants P.J.M."/>
            <person name="Smith D.S."/>
            <person name="Levesque C.A."/>
            <person name="van der Lee T.A.J."/>
        </authorList>
    </citation>
    <scope>NUCLEOTIDE SEQUENCE [LARGE SCALE GENOMIC DNA]</scope>
    <source>
        <strain evidence="5 8">LEV6574</strain>
        <strain evidence="6 7">MB42</strain>
    </source>
</reference>
<name>A0A507CWS0_9FUNG</name>
<dbReference type="AlphaFoldDB" id="A0A507CWS0"/>
<dbReference type="OrthoDB" id="333486at2759"/>
<evidence type="ECO:0000256" key="2">
    <source>
        <dbReference type="ARBA" id="ARBA00054873"/>
    </source>
</evidence>
<dbReference type="NCBIfam" id="TIGR00049">
    <property type="entry name" value="iron-sulfur cluster assembly accessory protein"/>
    <property type="match status" value="1"/>
</dbReference>
<organism evidence="6 7">
    <name type="scientific">Synchytrium endobioticum</name>
    <dbReference type="NCBI Taxonomy" id="286115"/>
    <lineage>
        <taxon>Eukaryota</taxon>
        <taxon>Fungi</taxon>
        <taxon>Fungi incertae sedis</taxon>
        <taxon>Chytridiomycota</taxon>
        <taxon>Chytridiomycota incertae sedis</taxon>
        <taxon>Chytridiomycetes</taxon>
        <taxon>Synchytriales</taxon>
        <taxon>Synchytriaceae</taxon>
        <taxon>Synchytrium</taxon>
    </lineage>
</organism>
<evidence type="ECO:0000256" key="3">
    <source>
        <dbReference type="ARBA" id="ARBA00071673"/>
    </source>
</evidence>
<proteinExistence type="inferred from homology"/>
<evidence type="ECO:0000313" key="5">
    <source>
        <dbReference type="EMBL" id="TPX42579.1"/>
    </source>
</evidence>
<dbReference type="EMBL" id="QEAM01000264">
    <property type="protein sequence ID" value="TPX42579.1"/>
    <property type="molecule type" value="Genomic_DNA"/>
</dbReference>
<dbReference type="InterPro" id="IPR035903">
    <property type="entry name" value="HesB-like_dom_sf"/>
</dbReference>
<gene>
    <name evidence="5" type="ORF">SeLEV6574_g05530</name>
    <name evidence="6" type="ORF">SeMB42_g04675</name>
</gene>
<dbReference type="InterPro" id="IPR000361">
    <property type="entry name" value="ATAP_core_dom"/>
</dbReference>
<evidence type="ECO:0000313" key="6">
    <source>
        <dbReference type="EMBL" id="TPX43558.1"/>
    </source>
</evidence>